<sequence>MERISTNHRPLILVTNDDGVEARGLKALIEVVRPFGDLLVVASDQPMSGMSHAITVKYPLYLTKVTDEPGLEIYKTNGTPADCIKLAMNSLLEKKPDFVVSGINHGTNSSVSMHYSGTIGGAREGALNGIPAIGFSLLDHHPEADFSNAIHYCREIFSFVLSNGMEQGICYNVNIPKGKSINGIKVCRQAKGVWVEEFDKRIDPRGRTYYWLTGHFQNNEPESTDTDEWALNNGYVSVVPCTIDATHQPSLEHLKNAGLDRVASHQIV</sequence>
<dbReference type="GO" id="GO:0005737">
    <property type="term" value="C:cytoplasm"/>
    <property type="evidence" value="ECO:0007669"/>
    <property type="project" value="UniProtKB-SubCell"/>
</dbReference>
<keyword evidence="5" id="KW-0963">Cytoplasm</keyword>
<evidence type="ECO:0000256" key="5">
    <source>
        <dbReference type="HAMAP-Rule" id="MF_00060"/>
    </source>
</evidence>
<dbReference type="Proteomes" id="UP000191055">
    <property type="component" value="Unassembled WGS sequence"/>
</dbReference>
<dbReference type="InterPro" id="IPR036523">
    <property type="entry name" value="SurE-like_sf"/>
</dbReference>
<proteinExistence type="inferred from homology"/>
<dbReference type="Pfam" id="PF01975">
    <property type="entry name" value="SurE"/>
    <property type="match status" value="1"/>
</dbReference>
<evidence type="ECO:0000313" key="8">
    <source>
        <dbReference type="Proteomes" id="UP000191055"/>
    </source>
</evidence>
<dbReference type="PANTHER" id="PTHR30457">
    <property type="entry name" value="5'-NUCLEOTIDASE SURE"/>
    <property type="match status" value="1"/>
</dbReference>
<comment type="function">
    <text evidence="5">Nucleotidase that shows phosphatase activity on nucleoside 5'-monophosphates.</text>
</comment>
<reference evidence="7 8" key="1">
    <citation type="submission" date="2017-02" db="EMBL/GenBank/DDBJ databases">
        <authorList>
            <person name="Peterson S.W."/>
        </authorList>
    </citation>
    <scope>NUCLEOTIDE SEQUENCE [LARGE SCALE GENOMIC DNA]</scope>
    <source>
        <strain evidence="7 8">DSM 24412</strain>
    </source>
</reference>
<evidence type="ECO:0000256" key="4">
    <source>
        <dbReference type="ARBA" id="ARBA00022801"/>
    </source>
</evidence>
<dbReference type="InterPro" id="IPR002828">
    <property type="entry name" value="SurE-like_Pase/nucleotidase"/>
</dbReference>
<dbReference type="AlphaFoldDB" id="A0A1T5GCU6"/>
<dbReference type="RefSeq" id="WP_079557561.1">
    <property type="nucleotide sequence ID" value="NZ_CP021904.1"/>
</dbReference>
<keyword evidence="3 5" id="KW-0479">Metal-binding</keyword>
<feature type="binding site" evidence="5">
    <location>
        <position position="17"/>
    </location>
    <ligand>
        <name>a divalent metal cation</name>
        <dbReference type="ChEBI" id="CHEBI:60240"/>
    </ligand>
</feature>
<dbReference type="NCBIfam" id="NF001492">
    <property type="entry name" value="PRK00346.2-2"/>
    <property type="match status" value="1"/>
</dbReference>
<gene>
    <name evidence="5" type="primary">surE</name>
    <name evidence="7" type="ORF">SAMN03080601_01816</name>
</gene>
<dbReference type="OrthoDB" id="9780815at2"/>
<evidence type="ECO:0000256" key="3">
    <source>
        <dbReference type="ARBA" id="ARBA00022723"/>
    </source>
</evidence>
<evidence type="ECO:0000259" key="6">
    <source>
        <dbReference type="Pfam" id="PF01975"/>
    </source>
</evidence>
<dbReference type="EC" id="3.1.3.5" evidence="5"/>
<keyword evidence="4 5" id="KW-0378">Hydrolase</keyword>
<protein>
    <recommendedName>
        <fullName evidence="5">5'-nucleotidase SurE</fullName>
        <ecNumber evidence="5">3.1.3.5</ecNumber>
    </recommendedName>
    <alternativeName>
        <fullName evidence="5">Nucleoside 5'-monophosphate phosphohydrolase</fullName>
    </alternativeName>
</protein>
<dbReference type="STRING" id="889453.SAMN03080601_01816"/>
<organism evidence="7 8">
    <name type="scientific">Alkalitalea saponilacus</name>
    <dbReference type="NCBI Taxonomy" id="889453"/>
    <lineage>
        <taxon>Bacteria</taxon>
        <taxon>Pseudomonadati</taxon>
        <taxon>Bacteroidota</taxon>
        <taxon>Bacteroidia</taxon>
        <taxon>Marinilabiliales</taxon>
        <taxon>Marinilabiliaceae</taxon>
        <taxon>Alkalitalea</taxon>
    </lineage>
</organism>
<dbReference type="GO" id="GO:0046872">
    <property type="term" value="F:metal ion binding"/>
    <property type="evidence" value="ECO:0007669"/>
    <property type="project" value="UniProtKB-UniRule"/>
</dbReference>
<feature type="domain" description="Survival protein SurE-like phosphatase/nucleotidase" evidence="6">
    <location>
        <begin position="12"/>
        <end position="194"/>
    </location>
</feature>
<dbReference type="InterPro" id="IPR030048">
    <property type="entry name" value="SurE"/>
</dbReference>
<dbReference type="GO" id="GO:0008253">
    <property type="term" value="F:5'-nucleotidase activity"/>
    <property type="evidence" value="ECO:0007669"/>
    <property type="project" value="UniProtKB-UniRule"/>
</dbReference>
<feature type="binding site" evidence="5">
    <location>
        <position position="48"/>
    </location>
    <ligand>
        <name>a divalent metal cation</name>
        <dbReference type="ChEBI" id="CHEBI:60240"/>
    </ligand>
</feature>
<dbReference type="NCBIfam" id="TIGR00087">
    <property type="entry name" value="surE"/>
    <property type="match status" value="1"/>
</dbReference>
<comment type="subcellular location">
    <subcellularLocation>
        <location evidence="5">Cytoplasm</location>
    </subcellularLocation>
</comment>
<feature type="binding site" evidence="5">
    <location>
        <position position="18"/>
    </location>
    <ligand>
        <name>a divalent metal cation</name>
        <dbReference type="ChEBI" id="CHEBI:60240"/>
    </ligand>
</feature>
<evidence type="ECO:0000256" key="1">
    <source>
        <dbReference type="ARBA" id="ARBA00000815"/>
    </source>
</evidence>
<dbReference type="Gene3D" id="3.40.1210.10">
    <property type="entry name" value="Survival protein SurE-like phosphatase/nucleotidase"/>
    <property type="match status" value="1"/>
</dbReference>
<accession>A0A1T5GCU6</accession>
<comment type="cofactor">
    <cofactor evidence="5">
        <name>a divalent metal cation</name>
        <dbReference type="ChEBI" id="CHEBI:60240"/>
    </cofactor>
    <text evidence="5">Binds 1 divalent metal cation per subunit.</text>
</comment>
<dbReference type="HAMAP" id="MF_00060">
    <property type="entry name" value="SurE"/>
    <property type="match status" value="1"/>
</dbReference>
<dbReference type="EMBL" id="FUYV01000009">
    <property type="protein sequence ID" value="SKC06182.1"/>
    <property type="molecule type" value="Genomic_DNA"/>
</dbReference>
<feature type="binding site" evidence="5">
    <location>
        <position position="104"/>
    </location>
    <ligand>
        <name>a divalent metal cation</name>
        <dbReference type="ChEBI" id="CHEBI:60240"/>
    </ligand>
</feature>
<dbReference type="PANTHER" id="PTHR30457:SF0">
    <property type="entry name" value="PHOSPHATASE, PUTATIVE (AFU_ORTHOLOGUE AFUA_4G01070)-RELATED"/>
    <property type="match status" value="1"/>
</dbReference>
<dbReference type="KEGG" id="asx:CDL62_01570"/>
<evidence type="ECO:0000256" key="2">
    <source>
        <dbReference type="ARBA" id="ARBA00011062"/>
    </source>
</evidence>
<dbReference type="SUPFAM" id="SSF64167">
    <property type="entry name" value="SurE-like"/>
    <property type="match status" value="1"/>
</dbReference>
<name>A0A1T5GCU6_9BACT</name>
<comment type="catalytic activity">
    <reaction evidence="1 5">
        <text>a ribonucleoside 5'-phosphate + H2O = a ribonucleoside + phosphate</text>
        <dbReference type="Rhea" id="RHEA:12484"/>
        <dbReference type="ChEBI" id="CHEBI:15377"/>
        <dbReference type="ChEBI" id="CHEBI:18254"/>
        <dbReference type="ChEBI" id="CHEBI:43474"/>
        <dbReference type="ChEBI" id="CHEBI:58043"/>
        <dbReference type="EC" id="3.1.3.5"/>
    </reaction>
</comment>
<keyword evidence="5" id="KW-0547">Nucleotide-binding</keyword>
<keyword evidence="8" id="KW-1185">Reference proteome</keyword>
<comment type="similarity">
    <text evidence="2 5">Belongs to the SurE nucleotidase family.</text>
</comment>
<dbReference type="GO" id="GO:0000166">
    <property type="term" value="F:nucleotide binding"/>
    <property type="evidence" value="ECO:0007669"/>
    <property type="project" value="UniProtKB-KW"/>
</dbReference>
<evidence type="ECO:0000313" key="7">
    <source>
        <dbReference type="EMBL" id="SKC06182.1"/>
    </source>
</evidence>